<dbReference type="Pfam" id="PF08351">
    <property type="entry name" value="TmcA_N"/>
    <property type="match status" value="1"/>
</dbReference>
<keyword evidence="3 9" id="KW-0808">Transferase</keyword>
<keyword evidence="5 9" id="KW-0547">Nucleotide-binding</keyword>
<feature type="compositionally biased region" description="Acidic residues" evidence="11">
    <location>
        <begin position="712"/>
        <end position="735"/>
    </location>
</feature>
<feature type="binding site" evidence="9">
    <location>
        <position position="789"/>
    </location>
    <ligand>
        <name>acetyl-CoA</name>
        <dbReference type="ChEBI" id="CHEBI:57288"/>
    </ligand>
</feature>
<dbReference type="Gene3D" id="3.40.50.300">
    <property type="entry name" value="P-loop containing nucleotide triphosphate hydrolases"/>
    <property type="match status" value="1"/>
</dbReference>
<organism evidence="16 17">
    <name type="scientific">Pseudo-nitzschia multistriata</name>
    <dbReference type="NCBI Taxonomy" id="183589"/>
    <lineage>
        <taxon>Eukaryota</taxon>
        <taxon>Sar</taxon>
        <taxon>Stramenopiles</taxon>
        <taxon>Ochrophyta</taxon>
        <taxon>Bacillariophyta</taxon>
        <taxon>Bacillariophyceae</taxon>
        <taxon>Bacillariophycidae</taxon>
        <taxon>Bacillariales</taxon>
        <taxon>Bacillariaceae</taxon>
        <taxon>Pseudo-nitzschia</taxon>
    </lineage>
</organism>
<keyword evidence="6 9" id="KW-0067">ATP-binding</keyword>
<feature type="binding site" evidence="9">
    <location>
        <begin position="681"/>
        <end position="683"/>
    </location>
    <ligand>
        <name>acetyl-CoA</name>
        <dbReference type="ChEBI" id="CHEBI:57288"/>
    </ligand>
</feature>
<evidence type="ECO:0000256" key="6">
    <source>
        <dbReference type="ARBA" id="ARBA00022840"/>
    </source>
</evidence>
<dbReference type="Pfam" id="PF13725">
    <property type="entry name" value="tRNA_bind_2"/>
    <property type="match status" value="1"/>
</dbReference>
<evidence type="ECO:0000259" key="13">
    <source>
        <dbReference type="Pfam" id="PF08351"/>
    </source>
</evidence>
<dbReference type="GO" id="GO:0000049">
    <property type="term" value="F:tRNA binding"/>
    <property type="evidence" value="ECO:0007669"/>
    <property type="project" value="TreeGrafter"/>
</dbReference>
<comment type="subcellular location">
    <subcellularLocation>
        <location evidence="1 9">Nucleus</location>
        <location evidence="1 9">Nucleolus</location>
    </subcellularLocation>
</comment>
<dbReference type="Pfam" id="PF13718">
    <property type="entry name" value="GNAT_acetyltr_2"/>
    <property type="match status" value="1"/>
</dbReference>
<evidence type="ECO:0000259" key="15">
    <source>
        <dbReference type="Pfam" id="PF13725"/>
    </source>
</evidence>
<dbReference type="GO" id="GO:0051392">
    <property type="term" value="F:tRNA cytidine N4-acetyltransferase activity"/>
    <property type="evidence" value="ECO:0007669"/>
    <property type="project" value="RHEA"/>
</dbReference>
<keyword evidence="2 9" id="KW-0698">rRNA processing</keyword>
<evidence type="ECO:0000256" key="10">
    <source>
        <dbReference type="SAM" id="Coils"/>
    </source>
</evidence>
<gene>
    <name evidence="16" type="ORF">PSNMU_V1.4_AUG-EV-PASAV3_0099630</name>
</gene>
<dbReference type="PANTHER" id="PTHR10925:SF5">
    <property type="entry name" value="RNA CYTIDINE ACETYLTRANSFERASE"/>
    <property type="match status" value="1"/>
</dbReference>
<evidence type="ECO:0000256" key="5">
    <source>
        <dbReference type="ARBA" id="ARBA00022741"/>
    </source>
</evidence>
<evidence type="ECO:0000313" key="17">
    <source>
        <dbReference type="Proteomes" id="UP000291116"/>
    </source>
</evidence>
<dbReference type="Pfam" id="PF05127">
    <property type="entry name" value="NAT10_TcmA_helicase"/>
    <property type="match status" value="1"/>
</dbReference>
<feature type="compositionally biased region" description="Basic residues" evidence="11">
    <location>
        <begin position="1102"/>
        <end position="1113"/>
    </location>
</feature>
<dbReference type="GO" id="GO:0030686">
    <property type="term" value="C:90S preribosome"/>
    <property type="evidence" value="ECO:0007669"/>
    <property type="project" value="TreeGrafter"/>
</dbReference>
<feature type="binding site" evidence="9">
    <location>
        <position position="519"/>
    </location>
    <ligand>
        <name>ATP</name>
        <dbReference type="ChEBI" id="CHEBI:30616"/>
    </ligand>
</feature>
<comment type="similarity">
    <text evidence="9">Belongs to the RNA cytidine acetyltransferase family. NAT10 subfamily.</text>
</comment>
<evidence type="ECO:0000256" key="7">
    <source>
        <dbReference type="ARBA" id="ARBA00023242"/>
    </source>
</evidence>
<feature type="domain" description="TcmA/NAT10 helicase" evidence="12">
    <location>
        <begin position="298"/>
        <end position="537"/>
    </location>
</feature>
<dbReference type="InterPro" id="IPR000182">
    <property type="entry name" value="GNAT_dom"/>
</dbReference>
<feature type="domain" description="Possible tRNA binding" evidence="15">
    <location>
        <begin position="826"/>
        <end position="1061"/>
    </location>
</feature>
<dbReference type="EMBL" id="CAACVS010000499">
    <property type="protein sequence ID" value="VEU42963.1"/>
    <property type="molecule type" value="Genomic_DNA"/>
</dbReference>
<feature type="compositionally biased region" description="Basic and acidic residues" evidence="11">
    <location>
        <begin position="1092"/>
        <end position="1101"/>
    </location>
</feature>
<dbReference type="HAMAP" id="MF_03211">
    <property type="entry name" value="RNA_acetyltr_Nat10"/>
    <property type="match status" value="1"/>
</dbReference>
<keyword evidence="8 9" id="KW-0012">Acyltransferase</keyword>
<feature type="domain" description="N-acetyltransferase" evidence="14">
    <location>
        <begin position="579"/>
        <end position="816"/>
    </location>
</feature>
<dbReference type="GO" id="GO:0051391">
    <property type="term" value="P:tRNA acetylation"/>
    <property type="evidence" value="ECO:0007669"/>
    <property type="project" value="UniProtKB-UniRule"/>
</dbReference>
<dbReference type="GO" id="GO:0005524">
    <property type="term" value="F:ATP binding"/>
    <property type="evidence" value="ECO:0007669"/>
    <property type="project" value="UniProtKB-UniRule"/>
</dbReference>
<dbReference type="InterPro" id="IPR033688">
    <property type="entry name" value="NAT10"/>
</dbReference>
<dbReference type="GO" id="GO:1904812">
    <property type="term" value="P:rRNA acetylation involved in maturation of SSU-rRNA"/>
    <property type="evidence" value="ECO:0007669"/>
    <property type="project" value="InterPro"/>
</dbReference>
<feature type="binding site" evidence="9">
    <location>
        <begin position="688"/>
        <end position="694"/>
    </location>
    <ligand>
        <name>acetyl-CoA</name>
        <dbReference type="ChEBI" id="CHEBI:57288"/>
    </ligand>
</feature>
<evidence type="ECO:0000256" key="1">
    <source>
        <dbReference type="ARBA" id="ARBA00004604"/>
    </source>
</evidence>
<feature type="coiled-coil region" evidence="10">
    <location>
        <begin position="995"/>
        <end position="1034"/>
    </location>
</feature>
<dbReference type="InterPro" id="IPR027992">
    <property type="entry name" value="tRNA_bind_dom"/>
</dbReference>
<feature type="domain" description="TmcA/NAT10 N-terminal" evidence="13">
    <location>
        <begin position="8"/>
        <end position="204"/>
    </location>
</feature>
<name>A0A448ZLT2_9STRA</name>
<keyword evidence="4 9" id="KW-0819">tRNA processing</keyword>
<dbReference type="Gene3D" id="3.40.630.30">
    <property type="match status" value="1"/>
</dbReference>
<evidence type="ECO:0000313" key="16">
    <source>
        <dbReference type="EMBL" id="VEU42963.1"/>
    </source>
</evidence>
<evidence type="ECO:0000259" key="14">
    <source>
        <dbReference type="Pfam" id="PF13718"/>
    </source>
</evidence>
<dbReference type="Proteomes" id="UP000291116">
    <property type="component" value="Unassembled WGS sequence"/>
</dbReference>
<evidence type="ECO:0000256" key="2">
    <source>
        <dbReference type="ARBA" id="ARBA00022552"/>
    </source>
</evidence>
<dbReference type="InterPro" id="IPR027417">
    <property type="entry name" value="P-loop_NTPase"/>
</dbReference>
<protein>
    <recommendedName>
        <fullName evidence="9">RNA cytidine acetyltransferase</fullName>
        <ecNumber evidence="9">2.3.1.-</ecNumber>
    </recommendedName>
    <alternativeName>
        <fullName evidence="9">18S rRNA cytosine acetyltransferase</fullName>
    </alternativeName>
</protein>
<dbReference type="GO" id="GO:1990883">
    <property type="term" value="F:18S rRNA cytidine N-acetyltransferase activity"/>
    <property type="evidence" value="ECO:0007669"/>
    <property type="project" value="TreeGrafter"/>
</dbReference>
<dbReference type="EC" id="2.3.1.-" evidence="9"/>
<evidence type="ECO:0000259" key="12">
    <source>
        <dbReference type="Pfam" id="PF05127"/>
    </source>
</evidence>
<comment type="catalytic activity">
    <reaction evidence="9">
        <text>a cytidine in tRNA + acetyl-CoA + ATP + H2O = an N(4)-acetylcytidine in tRNA + ADP + phosphate + CoA + H(+)</text>
        <dbReference type="Rhea" id="RHEA:53876"/>
        <dbReference type="Rhea" id="RHEA-COMP:13670"/>
        <dbReference type="Rhea" id="RHEA-COMP:13671"/>
        <dbReference type="ChEBI" id="CHEBI:15377"/>
        <dbReference type="ChEBI" id="CHEBI:15378"/>
        <dbReference type="ChEBI" id="CHEBI:30616"/>
        <dbReference type="ChEBI" id="CHEBI:43474"/>
        <dbReference type="ChEBI" id="CHEBI:57287"/>
        <dbReference type="ChEBI" id="CHEBI:57288"/>
        <dbReference type="ChEBI" id="CHEBI:74900"/>
        <dbReference type="ChEBI" id="CHEBI:82748"/>
        <dbReference type="ChEBI" id="CHEBI:456216"/>
    </reaction>
</comment>
<keyword evidence="17" id="KW-1185">Reference proteome</keyword>
<dbReference type="InterPro" id="IPR013562">
    <property type="entry name" value="TmcA/NAT10_N"/>
</dbReference>
<dbReference type="OrthoDB" id="10067491at2759"/>
<evidence type="ECO:0000256" key="9">
    <source>
        <dbReference type="HAMAP-Rule" id="MF_03211"/>
    </source>
</evidence>
<dbReference type="PANTHER" id="PTHR10925">
    <property type="entry name" value="N-ACETYLTRANSFERASE 10"/>
    <property type="match status" value="1"/>
</dbReference>
<evidence type="ECO:0000256" key="3">
    <source>
        <dbReference type="ARBA" id="ARBA00022679"/>
    </source>
</evidence>
<dbReference type="InterPro" id="IPR007807">
    <property type="entry name" value="TcmA/NAT10_helicase"/>
</dbReference>
<dbReference type="AlphaFoldDB" id="A0A448ZLT2"/>
<accession>A0A448ZLT2</accession>
<feature type="binding site" evidence="9">
    <location>
        <begin position="303"/>
        <end position="312"/>
    </location>
    <ligand>
        <name>ATP</name>
        <dbReference type="ChEBI" id="CHEBI:30616"/>
    </ligand>
</feature>
<evidence type="ECO:0000256" key="11">
    <source>
        <dbReference type="SAM" id="MobiDB-lite"/>
    </source>
</evidence>
<feature type="region of interest" description="Disordered" evidence="11">
    <location>
        <begin position="1073"/>
        <end position="1113"/>
    </location>
</feature>
<reference evidence="16 17" key="1">
    <citation type="submission" date="2019-01" db="EMBL/GenBank/DDBJ databases">
        <authorList>
            <person name="Ferrante I. M."/>
        </authorList>
    </citation>
    <scope>NUCLEOTIDE SEQUENCE [LARGE SCALE GENOMIC DNA]</scope>
    <source>
        <strain evidence="16 17">B856</strain>
    </source>
</reference>
<dbReference type="InterPro" id="IPR032672">
    <property type="entry name" value="TmcA/NAT10/Kre33"/>
</dbReference>
<dbReference type="Gene3D" id="3.40.50.11040">
    <property type="match status" value="1"/>
</dbReference>
<feature type="region of interest" description="Disordered" evidence="11">
    <location>
        <begin position="712"/>
        <end position="745"/>
    </location>
</feature>
<proteinExistence type="inferred from homology"/>
<comment type="function">
    <text evidence="9">RNA cytidine acetyltransferase with specificity toward both 18S rRNA and tRNAs. Catalyzes the formation of N(4)-acetylcytidine (ac4C) in 18S rRNA. Required for early nucleolar cleavages of precursor rRNA at sites A0, A1 and A2 during 18S rRNA synthesis. Catalyzes the formation of ac4C in serine and leucine tRNAs. Requires a tRNA-binding adapter protein for full tRNA acetyltransferase activity but not for 18S rRNA acetylation.</text>
</comment>
<keyword evidence="10" id="KW-0175">Coiled coil</keyword>
<dbReference type="GO" id="GO:0005730">
    <property type="term" value="C:nucleolus"/>
    <property type="evidence" value="ECO:0007669"/>
    <property type="project" value="UniProtKB-SubCell"/>
</dbReference>
<evidence type="ECO:0000256" key="8">
    <source>
        <dbReference type="ARBA" id="ARBA00023315"/>
    </source>
</evidence>
<sequence length="1113" mass="122602">MVRKKLDERVRTLLERSVVRNERSILVLVGDHGKDQVPNLHQILSKTSLQQRPNVLWCYKKELGFSTHRKKRIKKLKRDKARGLLSKGGNDGTADNFELFIGSTDINWCYYRDSHRVLGSTVGMLVLQDFEALTPNLMARTIETVKGGGLVVFLMRTVKSLKQLYTMTMDVHARYRTESSGDLVPRFNERFILSLAKCSNCLVCDDELNVLPVSRRTLKGLDPNAIGGGRVEKGDAGEVIQQETPEEIELRELKESLYDTPHVGVLVDLAKTVDQAKALLVFLEACSEKTNSTSTVAMTAARGRGKSAAMGLCLAGAISLGYSTLAVTAPEPENLVSVFDFLCRGLKALKYQEHLDYNITYNTSSGREAIKCIVAINIHRSHRQIIQYIPPNEADKFSSAEIVAVDEAAAIPLPVVRKLMQHKDRLTFLSSTINGYEGTGRALSLKLIKELRESKGGRQAELNIAKAAAGEIVGARSKKGEAKVHEQRYKAAAEAAAGGSGGEILSGPLREIELNMPIRYARGDGVESWLNKLLCLDSGSSAQLKLNGGAPAPSDCELYSVDRDALFSYHKLSEAFLQKLMGLYTSAHYKNTPNDLQMLSDAPAHAAFVLLSPSAEKDADSLPDILAVVQVALEGKISRKAVEAQLARGHRSAGDLIPWTIAQQFGDSKFAQLSGARVVRIAVHPSVQGMGYGSRAVELLYRFYNGDMVSLDDADDDDEEESDDEENVSDSDSDGEGNKRGKGILAEKLAPRKELPPLLLPLTEIEAPRLDWIGTSFGLTLGLHKFWSRAGMQMLYLRQTKNELTGEHSSIMVRALPKTSGVDDAWLHAFVSDSKRRFISMLGGSFRDMEIRTAISVLDKMCETKNISDRSGTAGGKISAEELGFLMTPHDMKRLELYGRNLCDHHLITDLLPTVARLYFLGRFGKGFKLSSVQSAILCGIGVQTQVVDSLTKELGLPSNQVLAMFNKAIRKISIALYSIVEAKEKESLLGGEKRKKAQETAESMRDVAAKTLEEDAAEAAKDAIKELNNYNNNNHISSTIANDKSLMQYSIKGSDEQWEKILDGKDISGTGMVSVKSVRDKRKAVDDEDMLKEATNDKEKKSKKSKKKSKRQ</sequence>
<evidence type="ECO:0000256" key="4">
    <source>
        <dbReference type="ARBA" id="ARBA00022694"/>
    </source>
</evidence>
<keyword evidence="7 9" id="KW-0539">Nucleus</keyword>
<comment type="catalytic activity">
    <reaction evidence="9">
        <text>a cytidine in 18S rRNA + acetyl-CoA + ATP + H2O = an N(4)-acetylcytidine in 18S rRNA + ADP + phosphate + CoA + H(+)</text>
        <dbReference type="Rhea" id="RHEA:51424"/>
        <dbReference type="Rhea" id="RHEA-COMP:13575"/>
        <dbReference type="Rhea" id="RHEA-COMP:13576"/>
        <dbReference type="ChEBI" id="CHEBI:15377"/>
        <dbReference type="ChEBI" id="CHEBI:15378"/>
        <dbReference type="ChEBI" id="CHEBI:30616"/>
        <dbReference type="ChEBI" id="CHEBI:43474"/>
        <dbReference type="ChEBI" id="CHEBI:57287"/>
        <dbReference type="ChEBI" id="CHEBI:57288"/>
        <dbReference type="ChEBI" id="CHEBI:74900"/>
        <dbReference type="ChEBI" id="CHEBI:82748"/>
        <dbReference type="ChEBI" id="CHEBI:456216"/>
    </reaction>
</comment>